<dbReference type="InterPro" id="IPR042541">
    <property type="entry name" value="BART_sf"/>
</dbReference>
<dbReference type="GO" id="GO:0005930">
    <property type="term" value="C:axoneme"/>
    <property type="evidence" value="ECO:0007669"/>
    <property type="project" value="TreeGrafter"/>
</dbReference>
<dbReference type="InterPro" id="IPR038888">
    <property type="entry name" value="CFAP36"/>
</dbReference>
<dbReference type="Gene3D" id="1.20.1520.10">
    <property type="entry name" value="ADP-ribosylation factor-like 2-binding protein, domain"/>
    <property type="match status" value="2"/>
</dbReference>
<dbReference type="Proteomes" id="UP000243579">
    <property type="component" value="Unassembled WGS sequence"/>
</dbReference>
<evidence type="ECO:0000259" key="10">
    <source>
        <dbReference type="Pfam" id="PF11527"/>
    </source>
</evidence>
<dbReference type="GO" id="GO:0097546">
    <property type="term" value="C:ciliary base"/>
    <property type="evidence" value="ECO:0007669"/>
    <property type="project" value="TreeGrafter"/>
</dbReference>
<keyword evidence="6" id="KW-0175">Coiled coil</keyword>
<accession>A0A1V9YAT2</accession>
<comment type="subcellular location">
    <subcellularLocation>
        <location evidence="1">Cell projection</location>
        <location evidence="1">Cilium</location>
    </subcellularLocation>
    <subcellularLocation>
        <location evidence="2">Cytoplasm</location>
    </subcellularLocation>
</comment>
<proteinExistence type="inferred from homology"/>
<name>A0A1V9YAT2_ACHHY</name>
<feature type="domain" description="BART" evidence="10">
    <location>
        <begin position="214"/>
        <end position="325"/>
    </location>
</feature>
<protein>
    <recommendedName>
        <fullName evidence="4">Cilia- and flagella-associated protein 36</fullName>
    </recommendedName>
    <alternativeName>
        <fullName evidence="9">Coiled-coil domain-containing protein 104</fullName>
    </alternativeName>
</protein>
<evidence type="ECO:0000256" key="4">
    <source>
        <dbReference type="ARBA" id="ARBA00021815"/>
    </source>
</evidence>
<keyword evidence="5" id="KW-0963">Cytoplasm</keyword>
<evidence type="ECO:0000256" key="7">
    <source>
        <dbReference type="ARBA" id="ARBA00023069"/>
    </source>
</evidence>
<dbReference type="PANTHER" id="PTHR21532:SF0">
    <property type="entry name" value="CILIA- AND FLAGELLA-ASSOCIATED PROTEIN 36"/>
    <property type="match status" value="1"/>
</dbReference>
<evidence type="ECO:0000256" key="9">
    <source>
        <dbReference type="ARBA" id="ARBA00031593"/>
    </source>
</evidence>
<reference evidence="11 12" key="1">
    <citation type="journal article" date="2014" name="Genome Biol. Evol.">
        <title>The secreted proteins of Achlya hypogyna and Thraustotheca clavata identify the ancestral oomycete secretome and reveal gene acquisitions by horizontal gene transfer.</title>
        <authorList>
            <person name="Misner I."/>
            <person name="Blouin N."/>
            <person name="Leonard G."/>
            <person name="Richards T.A."/>
            <person name="Lane C.E."/>
        </authorList>
    </citation>
    <scope>NUCLEOTIDE SEQUENCE [LARGE SCALE GENOMIC DNA]</scope>
    <source>
        <strain evidence="11 12">ATCC 48635</strain>
    </source>
</reference>
<organism evidence="11 12">
    <name type="scientific">Achlya hypogyna</name>
    <name type="common">Oomycete</name>
    <name type="synonym">Protoachlya hypogyna</name>
    <dbReference type="NCBI Taxonomy" id="1202772"/>
    <lineage>
        <taxon>Eukaryota</taxon>
        <taxon>Sar</taxon>
        <taxon>Stramenopiles</taxon>
        <taxon>Oomycota</taxon>
        <taxon>Saprolegniomycetes</taxon>
        <taxon>Saprolegniales</taxon>
        <taxon>Achlyaceae</taxon>
        <taxon>Achlya</taxon>
    </lineage>
</organism>
<evidence type="ECO:0000313" key="11">
    <source>
        <dbReference type="EMBL" id="OQR82788.1"/>
    </source>
</evidence>
<evidence type="ECO:0000313" key="12">
    <source>
        <dbReference type="Proteomes" id="UP000243579"/>
    </source>
</evidence>
<evidence type="ECO:0000256" key="5">
    <source>
        <dbReference type="ARBA" id="ARBA00022490"/>
    </source>
</evidence>
<dbReference type="OrthoDB" id="302784at2759"/>
<dbReference type="EMBL" id="JNBR01002420">
    <property type="protein sequence ID" value="OQR82788.1"/>
    <property type="molecule type" value="Genomic_DNA"/>
</dbReference>
<dbReference type="AlphaFoldDB" id="A0A1V9YAT2"/>
<dbReference type="InterPro" id="IPR023379">
    <property type="entry name" value="BART_dom"/>
</dbReference>
<comment type="caution">
    <text evidence="11">The sequence shown here is derived from an EMBL/GenBank/DDBJ whole genome shotgun (WGS) entry which is preliminary data.</text>
</comment>
<keyword evidence="7" id="KW-0969">Cilium</keyword>
<dbReference type="PANTHER" id="PTHR21532">
    <property type="entry name" value="PHOSPHODIESTERASE HL"/>
    <property type="match status" value="1"/>
</dbReference>
<keyword evidence="12" id="KW-1185">Reference proteome</keyword>
<dbReference type="Pfam" id="PF11527">
    <property type="entry name" value="ARL2_Bind_BART"/>
    <property type="match status" value="2"/>
</dbReference>
<evidence type="ECO:0000256" key="6">
    <source>
        <dbReference type="ARBA" id="ARBA00023054"/>
    </source>
</evidence>
<feature type="domain" description="BART" evidence="10">
    <location>
        <begin position="34"/>
        <end position="161"/>
    </location>
</feature>
<gene>
    <name evidence="11" type="ORF">ACHHYP_15535</name>
</gene>
<evidence type="ECO:0000256" key="1">
    <source>
        <dbReference type="ARBA" id="ARBA00004138"/>
    </source>
</evidence>
<evidence type="ECO:0000256" key="2">
    <source>
        <dbReference type="ARBA" id="ARBA00004496"/>
    </source>
</evidence>
<evidence type="ECO:0000256" key="8">
    <source>
        <dbReference type="ARBA" id="ARBA00023273"/>
    </source>
</evidence>
<comment type="similarity">
    <text evidence="3">Belongs to the CFAP36 family.</text>
</comment>
<keyword evidence="8" id="KW-0966">Cell projection</keyword>
<evidence type="ECO:0000256" key="3">
    <source>
        <dbReference type="ARBA" id="ARBA00007460"/>
    </source>
</evidence>
<sequence length="330" mass="37685">MPSEAKGCDDDDRVWAKDAKGDDTYAKHASDDEDDNIVAKVVQFFFENAEFSQTFEHFAATNAPIFDSNAEEMKLESVASGARTVMALNRYTRVHNEFTALFEEKIEEFIISQGSSVEEFYAIVKRAHDQDPESTLAVYSQMLVATCDFEVFVRMMQRSNETERYRNPFQTQFIMPAESKSSCHDDAKAAAKGTRDEDEGGVKDVAEAKGGPTIVDKVIAFFFENDEFCATFERFAEKHCDIFDPDADEMQLEYTDIYNKFAKLFETKIEEFIESQGSSVAEFYDIVRKAHEKDPHGTIAIYSRMLVATSDFDVFVLMMKQTKETQRLKK</sequence>